<feature type="domain" description="Glycoside hydrolase family 38 central" evidence="11">
    <location>
        <begin position="72"/>
        <end position="153"/>
    </location>
</feature>
<dbReference type="InterPro" id="IPR028995">
    <property type="entry name" value="Glyco_hydro_57/38_cen_sf"/>
</dbReference>
<dbReference type="PANTHER" id="PTHR11607:SF71">
    <property type="entry name" value="ALPHA-MANNOSIDASE"/>
    <property type="match status" value="1"/>
</dbReference>
<dbReference type="Proteomes" id="UP000267096">
    <property type="component" value="Unassembled WGS sequence"/>
</dbReference>
<dbReference type="GO" id="GO:0004572">
    <property type="term" value="F:mannosyl-oligosaccharide 1,3-1,6-alpha-mannosidase activity"/>
    <property type="evidence" value="ECO:0007669"/>
    <property type="project" value="UniProtKB-EC"/>
</dbReference>
<comment type="catalytic activity">
    <reaction evidence="10">
        <text>N(4)-{beta-D-GlcNAc-(1-&gt;2)-alpha-D-Man-(1-&gt;3)-[alpha-D-Man-(1-&gt;3)-[alpha-D-Man-(1-&gt;6)]-alpha-D-Man-(1-&gt;6)]-beta-D-Man-(1-&gt;4)-beta-D-GlcNAc-(1-&gt;4)-beta-D-GlcNAc}-L-asparaginyl-[protein] + 2 H2O = 2 alpha-D-mannopyranose + an N(4)-{beta-D-GlcNAc-(1-&gt;2)-alpha-D-Man-(1-&gt;3)-[alpha-D-Man-(1-&gt;6)]-beta-D-Man-(1-&gt;4)-beta-D-GlcNAc-(1-&gt;4)-beta-D-GlcNAc}-L-asparaginyl-[protein]</text>
        <dbReference type="Rhea" id="RHEA:56052"/>
        <dbReference type="Rhea" id="RHEA-COMP:14368"/>
        <dbReference type="Rhea" id="RHEA-COMP:14369"/>
        <dbReference type="ChEBI" id="CHEBI:15377"/>
        <dbReference type="ChEBI" id="CHEBI:28729"/>
        <dbReference type="ChEBI" id="CHEBI:60615"/>
        <dbReference type="ChEBI" id="CHEBI:60625"/>
        <dbReference type="EC" id="3.2.1.114"/>
    </reaction>
</comment>
<organism evidence="14">
    <name type="scientific">Anisakis simplex</name>
    <name type="common">Herring worm</name>
    <dbReference type="NCBI Taxonomy" id="6269"/>
    <lineage>
        <taxon>Eukaryota</taxon>
        <taxon>Metazoa</taxon>
        <taxon>Ecdysozoa</taxon>
        <taxon>Nematoda</taxon>
        <taxon>Chromadorea</taxon>
        <taxon>Rhabditida</taxon>
        <taxon>Spirurina</taxon>
        <taxon>Ascaridomorpha</taxon>
        <taxon>Ascaridoidea</taxon>
        <taxon>Anisakidae</taxon>
        <taxon>Anisakis</taxon>
        <taxon>Anisakis simplex complex</taxon>
    </lineage>
</organism>
<evidence type="ECO:0000256" key="7">
    <source>
        <dbReference type="ARBA" id="ARBA00059516"/>
    </source>
</evidence>
<dbReference type="SUPFAM" id="SSF88713">
    <property type="entry name" value="Glycoside hydrolase/deacetylase"/>
    <property type="match status" value="1"/>
</dbReference>
<protein>
    <recommendedName>
        <fullName evidence="8">mannosyl-oligosaccharide 1,3-1,6-alpha-mannosidase</fullName>
        <ecNumber evidence="8">3.2.1.114</ecNumber>
    </recommendedName>
    <alternativeName>
        <fullName evidence="9">Mannosyl-oligosaccharide 1,3-1,6-alpha-mannosidase</fullName>
    </alternativeName>
</protein>
<dbReference type="GO" id="GO:0046872">
    <property type="term" value="F:metal ion binding"/>
    <property type="evidence" value="ECO:0007669"/>
    <property type="project" value="UniProtKB-KW"/>
</dbReference>
<accession>A0A0M3J0N4</accession>
<dbReference type="Pfam" id="PF07748">
    <property type="entry name" value="Glyco_hydro_38C"/>
    <property type="match status" value="1"/>
</dbReference>
<evidence type="ECO:0000256" key="10">
    <source>
        <dbReference type="ARBA" id="ARBA00093232"/>
    </source>
</evidence>
<dbReference type="Pfam" id="PF09261">
    <property type="entry name" value="Alpha-mann_mid"/>
    <property type="match status" value="1"/>
</dbReference>
<dbReference type="InterPro" id="IPR011682">
    <property type="entry name" value="Glyco_hydro_38_C"/>
</dbReference>
<reference evidence="14" key="1">
    <citation type="submission" date="2017-02" db="UniProtKB">
        <authorList>
            <consortium name="WormBaseParasite"/>
        </authorList>
    </citation>
    <scope>IDENTIFICATION</scope>
</reference>
<dbReference type="PANTHER" id="PTHR11607">
    <property type="entry name" value="ALPHA-MANNOSIDASE"/>
    <property type="match status" value="1"/>
</dbReference>
<dbReference type="InterPro" id="IPR011330">
    <property type="entry name" value="Glyco_hydro/deAcase_b/a-brl"/>
</dbReference>
<dbReference type="Gene3D" id="2.70.98.30">
    <property type="entry name" value="Golgi alpha-mannosidase II, domain 4"/>
    <property type="match status" value="1"/>
</dbReference>
<evidence type="ECO:0000256" key="4">
    <source>
        <dbReference type="ARBA" id="ARBA00022801"/>
    </source>
</evidence>
<evidence type="ECO:0000256" key="9">
    <source>
        <dbReference type="ARBA" id="ARBA00083602"/>
    </source>
</evidence>
<dbReference type="Gene3D" id="2.60.40.1180">
    <property type="entry name" value="Golgi alpha-mannosidase II"/>
    <property type="match status" value="1"/>
</dbReference>
<dbReference type="AlphaFoldDB" id="A0A0M3J0N4"/>
<dbReference type="InterPro" id="IPR050843">
    <property type="entry name" value="Glycosyl_Hydrlase_38"/>
</dbReference>
<gene>
    <name evidence="12" type="ORF">ASIM_LOCUS967</name>
</gene>
<dbReference type="GO" id="GO:0000139">
    <property type="term" value="C:Golgi membrane"/>
    <property type="evidence" value="ECO:0007669"/>
    <property type="project" value="TreeGrafter"/>
</dbReference>
<evidence type="ECO:0000256" key="2">
    <source>
        <dbReference type="ARBA" id="ARBA00009792"/>
    </source>
</evidence>
<evidence type="ECO:0000256" key="8">
    <source>
        <dbReference type="ARBA" id="ARBA00066412"/>
    </source>
</evidence>
<comment type="cofactor">
    <cofactor evidence="1">
        <name>Zn(2+)</name>
        <dbReference type="ChEBI" id="CHEBI:29105"/>
    </cofactor>
</comment>
<comment type="function">
    <text evidence="7">Catalyzes the first committed step in the biosynthesis of complex N-glycans. It controls conversion of high mannose to complex N-glycans; the final hydrolytic step in the N-glycan maturation pathway.</text>
</comment>
<proteinExistence type="inferred from homology"/>
<comment type="similarity">
    <text evidence="2">Belongs to the glycosyl hydrolase 38 family.</text>
</comment>
<dbReference type="SUPFAM" id="SSF88688">
    <property type="entry name" value="Families 57/38 glycoside transferase middle domain"/>
    <property type="match status" value="1"/>
</dbReference>
<sequence>MLEEQFTKLSDLYETNNIIAVWGDDFRYNAIEEWFGTFTDYFESLERWYTDHSREPPTLSGDFFPYQCALGDMWTGYYTTRPFYKRKERELHAMIRSADLLSANAMKLMSASERIWIQQNLQSARRNLSLFQHHDAITGTSKKHVMSNYAQILFTAMHTASKCLQRSMQAIYKELFQMNEIPLQYNETTSKLPILLDPHKKISVAIFNSIERKRVEIIELILSTPSVSVTLNGRAVEAQIEPHIDPVTNALSTYYKVPFASQFYLLVSCSLFSTLCLLSLIGCESDQLREILCRMKRNLSFNLLVFRVLLPPLSTEIFVISYDHQSTQHTHIADILFVSNENANTSEFEKSLLVIIADHFQKLRNFNITRIKPDEFLIETESVKTTHSADSGLITSLPLIDLRRFIVKGPVQQSAYILSKYITQKIALHNIEGNEGEQLHISMRVDIRGFNNMELITRFSSDLHSNSTQFYTDSNGFQLLKREYNHNLPVNANYYPMPTAAVLQDDSRRITIVSDVGH</sequence>
<evidence type="ECO:0000256" key="6">
    <source>
        <dbReference type="ARBA" id="ARBA00023295"/>
    </source>
</evidence>
<dbReference type="InterPro" id="IPR015341">
    <property type="entry name" value="Glyco_hydro_38_cen"/>
</dbReference>
<keyword evidence="13" id="KW-1185">Reference proteome</keyword>
<keyword evidence="6" id="KW-0326">Glycosidase</keyword>
<name>A0A0M3J0N4_ANISI</name>
<dbReference type="EC" id="3.2.1.114" evidence="8"/>
<dbReference type="Gene3D" id="1.20.1270.50">
    <property type="entry name" value="Glycoside hydrolase family 38, central domain"/>
    <property type="match status" value="1"/>
</dbReference>
<dbReference type="InterPro" id="IPR011013">
    <property type="entry name" value="Gal_mutarotase_sf_dom"/>
</dbReference>
<evidence type="ECO:0000256" key="5">
    <source>
        <dbReference type="ARBA" id="ARBA00022833"/>
    </source>
</evidence>
<dbReference type="GO" id="GO:0006013">
    <property type="term" value="P:mannose metabolic process"/>
    <property type="evidence" value="ECO:0007669"/>
    <property type="project" value="InterPro"/>
</dbReference>
<keyword evidence="4" id="KW-0378">Hydrolase</keyword>
<evidence type="ECO:0000259" key="11">
    <source>
        <dbReference type="SMART" id="SM00872"/>
    </source>
</evidence>
<dbReference type="InterPro" id="IPR013780">
    <property type="entry name" value="Glyco_hydro_b"/>
</dbReference>
<evidence type="ECO:0000313" key="13">
    <source>
        <dbReference type="Proteomes" id="UP000267096"/>
    </source>
</evidence>
<evidence type="ECO:0000256" key="1">
    <source>
        <dbReference type="ARBA" id="ARBA00001947"/>
    </source>
</evidence>
<dbReference type="GO" id="GO:0030246">
    <property type="term" value="F:carbohydrate binding"/>
    <property type="evidence" value="ECO:0007669"/>
    <property type="project" value="InterPro"/>
</dbReference>
<dbReference type="WBParaSite" id="ASIM_0000107501-mRNA-1">
    <property type="protein sequence ID" value="ASIM_0000107501-mRNA-1"/>
    <property type="gene ID" value="ASIM_0000107501"/>
</dbReference>
<evidence type="ECO:0000256" key="3">
    <source>
        <dbReference type="ARBA" id="ARBA00022723"/>
    </source>
</evidence>
<keyword evidence="3" id="KW-0479">Metal-binding</keyword>
<dbReference type="FunFam" id="1.20.1270.50:FF:000001">
    <property type="entry name" value="Alpha-mannosidase"/>
    <property type="match status" value="1"/>
</dbReference>
<dbReference type="OrthoDB" id="5862775at2759"/>
<evidence type="ECO:0000313" key="14">
    <source>
        <dbReference type="WBParaSite" id="ASIM_0000107501-mRNA-1"/>
    </source>
</evidence>
<dbReference type="GO" id="GO:0006491">
    <property type="term" value="P:N-glycan processing"/>
    <property type="evidence" value="ECO:0007669"/>
    <property type="project" value="TreeGrafter"/>
</dbReference>
<dbReference type="SUPFAM" id="SSF74650">
    <property type="entry name" value="Galactose mutarotase-like"/>
    <property type="match status" value="2"/>
</dbReference>
<dbReference type="InterPro" id="IPR027291">
    <property type="entry name" value="Glyco_hydro_38_N_sf"/>
</dbReference>
<dbReference type="SMART" id="SM00872">
    <property type="entry name" value="Alpha-mann_mid"/>
    <property type="match status" value="1"/>
</dbReference>
<dbReference type="Gene3D" id="3.20.110.10">
    <property type="entry name" value="Glycoside hydrolase 38, N terminal domain"/>
    <property type="match status" value="1"/>
</dbReference>
<dbReference type="InterPro" id="IPR037094">
    <property type="entry name" value="Glyco_hydro_38_cen_sf"/>
</dbReference>
<keyword evidence="5" id="KW-0862">Zinc</keyword>
<reference evidence="12 13" key="2">
    <citation type="submission" date="2018-11" db="EMBL/GenBank/DDBJ databases">
        <authorList>
            <consortium name="Pathogen Informatics"/>
        </authorList>
    </citation>
    <scope>NUCLEOTIDE SEQUENCE [LARGE SCALE GENOMIC DNA]</scope>
</reference>
<dbReference type="EMBL" id="UYRR01000869">
    <property type="protein sequence ID" value="VDK18278.1"/>
    <property type="molecule type" value="Genomic_DNA"/>
</dbReference>
<evidence type="ECO:0000313" key="12">
    <source>
        <dbReference type="EMBL" id="VDK18278.1"/>
    </source>
</evidence>